<proteinExistence type="predicted"/>
<gene>
    <name evidence="1" type="ORF">CP960_07415</name>
</gene>
<organism evidence="1 2">
    <name type="scientific">Malaciobacter halophilus</name>
    <dbReference type="NCBI Taxonomy" id="197482"/>
    <lineage>
        <taxon>Bacteria</taxon>
        <taxon>Pseudomonadati</taxon>
        <taxon>Campylobacterota</taxon>
        <taxon>Epsilonproteobacteria</taxon>
        <taxon>Campylobacterales</taxon>
        <taxon>Arcobacteraceae</taxon>
        <taxon>Malaciobacter</taxon>
    </lineage>
</organism>
<comment type="caution">
    <text evidence="1">The sequence shown here is derived from an EMBL/GenBank/DDBJ whole genome shotgun (WGS) entry which is preliminary data.</text>
</comment>
<keyword evidence="2" id="KW-1185">Reference proteome</keyword>
<dbReference type="AlphaFoldDB" id="A0A2N1J2U7"/>
<sequence>MRKQKRYFTLFTILLATIESKLLSLMSLISTLNKFTFARIYKLLLLTQLKPIKLYSTNHIN</sequence>
<dbReference type="RefSeq" id="WP_101184783.1">
    <property type="nucleotide sequence ID" value="NZ_CP031218.1"/>
</dbReference>
<name>A0A2N1J2U7_9BACT</name>
<protein>
    <submittedName>
        <fullName evidence="1">Uncharacterized protein</fullName>
    </submittedName>
</protein>
<reference evidence="1 2" key="1">
    <citation type="submission" date="2017-09" db="EMBL/GenBank/DDBJ databases">
        <title>Genomics of the genus Arcobacter.</title>
        <authorList>
            <person name="Perez-Cataluna A."/>
            <person name="Figueras M.J."/>
            <person name="Salas-Masso N."/>
        </authorList>
    </citation>
    <scope>NUCLEOTIDE SEQUENCE [LARGE SCALE GENOMIC DNA]</scope>
    <source>
        <strain evidence="1 2">DSM 18005</strain>
    </source>
</reference>
<evidence type="ECO:0000313" key="2">
    <source>
        <dbReference type="Proteomes" id="UP000233248"/>
    </source>
</evidence>
<dbReference type="KEGG" id="ahs:AHALO_1482"/>
<evidence type="ECO:0000313" key="1">
    <source>
        <dbReference type="EMBL" id="PKI80824.1"/>
    </source>
</evidence>
<dbReference type="EMBL" id="NXIF01000027">
    <property type="protein sequence ID" value="PKI80824.1"/>
    <property type="molecule type" value="Genomic_DNA"/>
</dbReference>
<accession>A0A2N1J2U7</accession>
<dbReference type="Proteomes" id="UP000233248">
    <property type="component" value="Unassembled WGS sequence"/>
</dbReference>